<dbReference type="Proteomes" id="UP001374584">
    <property type="component" value="Unassembled WGS sequence"/>
</dbReference>
<dbReference type="EMBL" id="JAYMYR010000004">
    <property type="protein sequence ID" value="KAK7367128.1"/>
    <property type="molecule type" value="Genomic_DNA"/>
</dbReference>
<dbReference type="AlphaFoldDB" id="A0AAN9RI19"/>
<keyword evidence="4" id="KW-1185">Reference proteome</keyword>
<gene>
    <name evidence="3" type="ORF">VNO80_09137</name>
</gene>
<comment type="caution">
    <text evidence="3">The sequence shown here is derived from an EMBL/GenBank/DDBJ whole genome shotgun (WGS) entry which is preliminary data.</text>
</comment>
<protein>
    <submittedName>
        <fullName evidence="3">Uncharacterized protein</fullName>
    </submittedName>
</protein>
<feature type="region of interest" description="Disordered" evidence="1">
    <location>
        <begin position="63"/>
        <end position="86"/>
    </location>
</feature>
<keyword evidence="2" id="KW-0732">Signal</keyword>
<organism evidence="3 4">
    <name type="scientific">Phaseolus coccineus</name>
    <name type="common">Scarlet runner bean</name>
    <name type="synonym">Phaseolus multiflorus</name>
    <dbReference type="NCBI Taxonomy" id="3886"/>
    <lineage>
        <taxon>Eukaryota</taxon>
        <taxon>Viridiplantae</taxon>
        <taxon>Streptophyta</taxon>
        <taxon>Embryophyta</taxon>
        <taxon>Tracheophyta</taxon>
        <taxon>Spermatophyta</taxon>
        <taxon>Magnoliopsida</taxon>
        <taxon>eudicotyledons</taxon>
        <taxon>Gunneridae</taxon>
        <taxon>Pentapetalae</taxon>
        <taxon>rosids</taxon>
        <taxon>fabids</taxon>
        <taxon>Fabales</taxon>
        <taxon>Fabaceae</taxon>
        <taxon>Papilionoideae</taxon>
        <taxon>50 kb inversion clade</taxon>
        <taxon>NPAAA clade</taxon>
        <taxon>indigoferoid/millettioid clade</taxon>
        <taxon>Phaseoleae</taxon>
        <taxon>Phaseolus</taxon>
    </lineage>
</organism>
<accession>A0AAN9RI19</accession>
<evidence type="ECO:0000256" key="2">
    <source>
        <dbReference type="SAM" id="SignalP"/>
    </source>
</evidence>
<name>A0AAN9RI19_PHACN</name>
<evidence type="ECO:0000313" key="3">
    <source>
        <dbReference type="EMBL" id="KAK7367128.1"/>
    </source>
</evidence>
<sequence length="86" mass="9526">MAEKTILLTCLLFLLLLQHNFGASVQASRMLNLHPPPDIPRVLFRSPQPPSLDSWYVINDENSDEDAFRPTSPGHSPGVGHETPPP</sequence>
<proteinExistence type="predicted"/>
<evidence type="ECO:0000313" key="4">
    <source>
        <dbReference type="Proteomes" id="UP001374584"/>
    </source>
</evidence>
<feature type="signal peptide" evidence="2">
    <location>
        <begin position="1"/>
        <end position="22"/>
    </location>
</feature>
<reference evidence="3 4" key="1">
    <citation type="submission" date="2024-01" db="EMBL/GenBank/DDBJ databases">
        <title>The genomes of 5 underutilized Papilionoideae crops provide insights into root nodulation and disease resistanc.</title>
        <authorList>
            <person name="Jiang F."/>
        </authorList>
    </citation>
    <scope>NUCLEOTIDE SEQUENCE [LARGE SCALE GENOMIC DNA]</scope>
    <source>
        <strain evidence="3">JINMINGXINNONG_FW02</strain>
        <tissue evidence="3">Leaves</tissue>
    </source>
</reference>
<feature type="chain" id="PRO_5043049230" evidence="2">
    <location>
        <begin position="23"/>
        <end position="86"/>
    </location>
</feature>
<evidence type="ECO:0000256" key="1">
    <source>
        <dbReference type="SAM" id="MobiDB-lite"/>
    </source>
</evidence>